<dbReference type="AlphaFoldDB" id="A0AAV9ZUB3"/>
<dbReference type="Proteomes" id="UP001362999">
    <property type="component" value="Unassembled WGS sequence"/>
</dbReference>
<evidence type="ECO:0000256" key="1">
    <source>
        <dbReference type="SAM" id="MobiDB-lite"/>
    </source>
</evidence>
<name>A0AAV9ZUB3_9AGAR</name>
<protein>
    <submittedName>
        <fullName evidence="2">Uncharacterized protein</fullName>
    </submittedName>
</protein>
<feature type="region of interest" description="Disordered" evidence="1">
    <location>
        <begin position="35"/>
        <end position="82"/>
    </location>
</feature>
<comment type="caution">
    <text evidence="2">The sequence shown here is derived from an EMBL/GenBank/DDBJ whole genome shotgun (WGS) entry which is preliminary data.</text>
</comment>
<reference evidence="2 3" key="1">
    <citation type="journal article" date="2024" name="J Genomics">
        <title>Draft genome sequencing and assembly of Favolaschia claudopus CIRM-BRFM 2984 isolated from oak limbs.</title>
        <authorList>
            <person name="Navarro D."/>
            <person name="Drula E."/>
            <person name="Chaduli D."/>
            <person name="Cazenave R."/>
            <person name="Ahrendt S."/>
            <person name="Wang J."/>
            <person name="Lipzen A."/>
            <person name="Daum C."/>
            <person name="Barry K."/>
            <person name="Grigoriev I.V."/>
            <person name="Favel A."/>
            <person name="Rosso M.N."/>
            <person name="Martin F."/>
        </authorList>
    </citation>
    <scope>NUCLEOTIDE SEQUENCE [LARGE SCALE GENOMIC DNA]</scope>
    <source>
        <strain evidence="2 3">CIRM-BRFM 2984</strain>
    </source>
</reference>
<evidence type="ECO:0000313" key="2">
    <source>
        <dbReference type="EMBL" id="KAK6992394.1"/>
    </source>
</evidence>
<evidence type="ECO:0000313" key="3">
    <source>
        <dbReference type="Proteomes" id="UP001362999"/>
    </source>
</evidence>
<gene>
    <name evidence="2" type="ORF">R3P38DRAFT_2802858</name>
</gene>
<sequence length="233" mass="25444">MLPCVKKCRVQISTKIHSYRGFGCSRNTHLFVQKKRTQPHVLQKPTQAVVGGQNRASQSADGSHGSKENPPASQIRSPNTLSAPSEHYQAIHLRGIITEDTSQICSGHHFGKSQYIGNVTKLELVYHPQRLDPWREVEVGPGTSPGEALRELGADDSLAGTAESAVWGSHSARMKFDLKKSRLENRTPHVRMYSGVLRCSSSAAKTSCPQSIPGLSKVTAAGHMSRSGKLWKP</sequence>
<organism evidence="2 3">
    <name type="scientific">Favolaschia claudopus</name>
    <dbReference type="NCBI Taxonomy" id="2862362"/>
    <lineage>
        <taxon>Eukaryota</taxon>
        <taxon>Fungi</taxon>
        <taxon>Dikarya</taxon>
        <taxon>Basidiomycota</taxon>
        <taxon>Agaricomycotina</taxon>
        <taxon>Agaricomycetes</taxon>
        <taxon>Agaricomycetidae</taxon>
        <taxon>Agaricales</taxon>
        <taxon>Marasmiineae</taxon>
        <taxon>Mycenaceae</taxon>
        <taxon>Favolaschia</taxon>
    </lineage>
</organism>
<proteinExistence type="predicted"/>
<dbReference type="EMBL" id="JAWWNJ010000111">
    <property type="protein sequence ID" value="KAK6992394.1"/>
    <property type="molecule type" value="Genomic_DNA"/>
</dbReference>
<keyword evidence="3" id="KW-1185">Reference proteome</keyword>
<accession>A0AAV9ZUB3</accession>
<feature type="compositionally biased region" description="Polar residues" evidence="1">
    <location>
        <begin position="71"/>
        <end position="82"/>
    </location>
</feature>